<dbReference type="CDD" id="cd00865">
    <property type="entry name" value="PEBP_bact_arch"/>
    <property type="match status" value="1"/>
</dbReference>
<dbReference type="Gene3D" id="3.90.280.10">
    <property type="entry name" value="PEBP-like"/>
    <property type="match status" value="1"/>
</dbReference>
<dbReference type="EMBL" id="BAAAPF010000159">
    <property type="protein sequence ID" value="GAA2134448.1"/>
    <property type="molecule type" value="Genomic_DNA"/>
</dbReference>
<accession>A0ABN2YZH1</accession>
<proteinExistence type="inferred from homology"/>
<dbReference type="PANTHER" id="PTHR30289">
    <property type="entry name" value="UNCHARACTERIZED PROTEIN YBCL-RELATED"/>
    <property type="match status" value="1"/>
</dbReference>
<protein>
    <submittedName>
        <fullName evidence="2">YbhB/YbcL family Raf kinase inhibitor-like protein</fullName>
    </submittedName>
</protein>
<evidence type="ECO:0000256" key="1">
    <source>
        <dbReference type="ARBA" id="ARBA00007120"/>
    </source>
</evidence>
<dbReference type="Proteomes" id="UP001500443">
    <property type="component" value="Unassembled WGS sequence"/>
</dbReference>
<evidence type="ECO:0000313" key="2">
    <source>
        <dbReference type="EMBL" id="GAA2134448.1"/>
    </source>
</evidence>
<dbReference type="SUPFAM" id="SSF49777">
    <property type="entry name" value="PEBP-like"/>
    <property type="match status" value="1"/>
</dbReference>
<keyword evidence="3" id="KW-1185">Reference proteome</keyword>
<organism evidence="2 3">
    <name type="scientific">Streptomyces synnematoformans</name>
    <dbReference type="NCBI Taxonomy" id="415721"/>
    <lineage>
        <taxon>Bacteria</taxon>
        <taxon>Bacillati</taxon>
        <taxon>Actinomycetota</taxon>
        <taxon>Actinomycetes</taxon>
        <taxon>Kitasatosporales</taxon>
        <taxon>Streptomycetaceae</taxon>
        <taxon>Streptomyces</taxon>
    </lineage>
</organism>
<dbReference type="GO" id="GO:0004860">
    <property type="term" value="F:protein kinase inhibitor activity"/>
    <property type="evidence" value="ECO:0007669"/>
    <property type="project" value="UniProtKB-KW"/>
</dbReference>
<dbReference type="InterPro" id="IPR008914">
    <property type="entry name" value="PEBP"/>
</dbReference>
<dbReference type="Pfam" id="PF01161">
    <property type="entry name" value="PBP"/>
    <property type="match status" value="1"/>
</dbReference>
<keyword evidence="2" id="KW-0649">Protein kinase inhibitor</keyword>
<dbReference type="InterPro" id="IPR036610">
    <property type="entry name" value="PEBP-like_sf"/>
</dbReference>
<reference evidence="2 3" key="1">
    <citation type="journal article" date="2019" name="Int. J. Syst. Evol. Microbiol.">
        <title>The Global Catalogue of Microorganisms (GCM) 10K type strain sequencing project: providing services to taxonomists for standard genome sequencing and annotation.</title>
        <authorList>
            <consortium name="The Broad Institute Genomics Platform"/>
            <consortium name="The Broad Institute Genome Sequencing Center for Infectious Disease"/>
            <person name="Wu L."/>
            <person name="Ma J."/>
        </authorList>
    </citation>
    <scope>NUCLEOTIDE SEQUENCE [LARGE SCALE GENOMIC DNA]</scope>
    <source>
        <strain evidence="2 3">JCM 15481</strain>
    </source>
</reference>
<sequence>MNIKDLAVAVRGLGPGERIPDRHAADHGNTAPEVEITGVPAGTAELALIVHDPDAPLSHGFTHWVVYGIDPAAPAVPSAGAANPAGTVREGPNSLGDRAYTGPQPPPGHGTHHYYFWVYALDTPVAGEPSREEFLSTYGDRVIEQNRLVGTYSA</sequence>
<dbReference type="NCBIfam" id="TIGR00481">
    <property type="entry name" value="YbhB/YbcL family Raf kinase inhibitor-like protein"/>
    <property type="match status" value="1"/>
</dbReference>
<comment type="caution">
    <text evidence="2">The sequence shown here is derived from an EMBL/GenBank/DDBJ whole genome shotgun (WGS) entry which is preliminary data.</text>
</comment>
<dbReference type="PANTHER" id="PTHR30289:SF1">
    <property type="entry name" value="PEBP (PHOSPHATIDYLETHANOLAMINE-BINDING PROTEIN) FAMILY PROTEIN"/>
    <property type="match status" value="1"/>
</dbReference>
<name>A0ABN2YZH1_9ACTN</name>
<dbReference type="InterPro" id="IPR005247">
    <property type="entry name" value="YbhB_YbcL/LppC-like"/>
</dbReference>
<gene>
    <name evidence="2" type="ORF">GCM10009802_43020</name>
</gene>
<comment type="similarity">
    <text evidence="1">Belongs to the UPF0098 family.</text>
</comment>
<evidence type="ECO:0000313" key="3">
    <source>
        <dbReference type="Proteomes" id="UP001500443"/>
    </source>
</evidence>